<keyword evidence="2" id="KW-0963">Cytoplasm</keyword>
<evidence type="ECO:0000256" key="6">
    <source>
        <dbReference type="PROSITE-ProRule" id="PRU00283"/>
    </source>
</evidence>
<dbReference type="EMBL" id="HBIO01015922">
    <property type="protein sequence ID" value="CAE0467425.1"/>
    <property type="molecule type" value="Transcribed_RNA"/>
</dbReference>
<evidence type="ECO:0000256" key="4">
    <source>
        <dbReference type="ARBA" id="ARBA00022840"/>
    </source>
</evidence>
<dbReference type="InterPro" id="IPR019821">
    <property type="entry name" value="Kinesin_motor_CS"/>
</dbReference>
<protein>
    <recommendedName>
        <fullName evidence="7">Kinesin-like protein</fullName>
    </recommendedName>
</protein>
<feature type="compositionally biased region" description="Low complexity" evidence="9">
    <location>
        <begin position="453"/>
        <end position="485"/>
    </location>
</feature>
<dbReference type="GO" id="GO:0005874">
    <property type="term" value="C:microtubule"/>
    <property type="evidence" value="ECO:0007669"/>
    <property type="project" value="UniProtKB-KW"/>
</dbReference>
<dbReference type="GO" id="GO:0005875">
    <property type="term" value="C:microtubule associated complex"/>
    <property type="evidence" value="ECO:0007669"/>
    <property type="project" value="TreeGrafter"/>
</dbReference>
<comment type="subcellular location">
    <subcellularLocation>
        <location evidence="1">Cytoplasm</location>
    </subcellularLocation>
</comment>
<dbReference type="SMART" id="SM00129">
    <property type="entry name" value="KISc"/>
    <property type="match status" value="1"/>
</dbReference>
<comment type="similarity">
    <text evidence="6 7">Belongs to the TRAFAC class myosin-kinesin ATPase superfamily. Kinesin family.</text>
</comment>
<evidence type="ECO:0000313" key="12">
    <source>
        <dbReference type="EMBL" id="CAE0467426.1"/>
    </source>
</evidence>
<dbReference type="GO" id="GO:0007052">
    <property type="term" value="P:mitotic spindle organization"/>
    <property type="evidence" value="ECO:0007669"/>
    <property type="project" value="TreeGrafter"/>
</dbReference>
<dbReference type="InterPro" id="IPR036961">
    <property type="entry name" value="Kinesin_motor_dom_sf"/>
</dbReference>
<dbReference type="GO" id="GO:0007018">
    <property type="term" value="P:microtubule-based movement"/>
    <property type="evidence" value="ECO:0007669"/>
    <property type="project" value="InterPro"/>
</dbReference>
<dbReference type="GO" id="GO:0005737">
    <property type="term" value="C:cytoplasm"/>
    <property type="evidence" value="ECO:0007669"/>
    <property type="project" value="UniProtKB-SubCell"/>
</dbReference>
<feature type="coiled-coil region" evidence="8">
    <location>
        <begin position="867"/>
        <end position="950"/>
    </location>
</feature>
<keyword evidence="5 8" id="KW-0175">Coiled coil</keyword>
<dbReference type="PANTHER" id="PTHR47969:SF15">
    <property type="entry name" value="CHROMOSOME-ASSOCIATED KINESIN KIF4A-RELATED"/>
    <property type="match status" value="1"/>
</dbReference>
<evidence type="ECO:0000256" key="3">
    <source>
        <dbReference type="ARBA" id="ARBA00022741"/>
    </source>
</evidence>
<dbReference type="Gene3D" id="3.40.850.10">
    <property type="entry name" value="Kinesin motor domain"/>
    <property type="match status" value="1"/>
</dbReference>
<evidence type="ECO:0000256" key="1">
    <source>
        <dbReference type="ARBA" id="ARBA00004496"/>
    </source>
</evidence>
<keyword evidence="4 6" id="KW-0067">ATP-binding</keyword>
<dbReference type="GO" id="GO:0003777">
    <property type="term" value="F:microtubule motor activity"/>
    <property type="evidence" value="ECO:0007669"/>
    <property type="project" value="InterPro"/>
</dbReference>
<organism evidence="11">
    <name type="scientific">Chaetoceros debilis</name>
    <dbReference type="NCBI Taxonomy" id="122233"/>
    <lineage>
        <taxon>Eukaryota</taxon>
        <taxon>Sar</taxon>
        <taxon>Stramenopiles</taxon>
        <taxon>Ochrophyta</taxon>
        <taxon>Bacillariophyta</taxon>
        <taxon>Coscinodiscophyceae</taxon>
        <taxon>Chaetocerotophycidae</taxon>
        <taxon>Chaetocerotales</taxon>
        <taxon>Chaetocerotaceae</taxon>
        <taxon>Chaetoceros</taxon>
    </lineage>
</organism>
<evidence type="ECO:0000256" key="7">
    <source>
        <dbReference type="RuleBase" id="RU000394"/>
    </source>
</evidence>
<evidence type="ECO:0000256" key="8">
    <source>
        <dbReference type="SAM" id="Coils"/>
    </source>
</evidence>
<feature type="coiled-coil region" evidence="8">
    <location>
        <begin position="627"/>
        <end position="654"/>
    </location>
</feature>
<dbReference type="AlphaFoldDB" id="A0A6S8VPZ9"/>
<dbReference type="PROSITE" id="PS50067">
    <property type="entry name" value="KINESIN_MOTOR_2"/>
    <property type="match status" value="1"/>
</dbReference>
<name>A0A6S8VPZ9_9STRA</name>
<evidence type="ECO:0000259" key="10">
    <source>
        <dbReference type="PROSITE" id="PS50067"/>
    </source>
</evidence>
<evidence type="ECO:0000256" key="5">
    <source>
        <dbReference type="ARBA" id="ARBA00023054"/>
    </source>
</evidence>
<dbReference type="PRINTS" id="PR00380">
    <property type="entry name" value="KINESINHEAVY"/>
</dbReference>
<evidence type="ECO:0000256" key="9">
    <source>
        <dbReference type="SAM" id="MobiDB-lite"/>
    </source>
</evidence>
<gene>
    <name evidence="11" type="ORF">CDEB00056_LOCUS12277</name>
    <name evidence="12" type="ORF">CDEB00056_LOCUS12278</name>
</gene>
<dbReference type="PROSITE" id="PS00411">
    <property type="entry name" value="KINESIN_MOTOR_1"/>
    <property type="match status" value="1"/>
</dbReference>
<dbReference type="EMBL" id="HBIO01015923">
    <property type="protein sequence ID" value="CAE0467426.1"/>
    <property type="molecule type" value="Transcribed_RNA"/>
</dbReference>
<keyword evidence="3 6" id="KW-0547">Nucleotide-binding</keyword>
<dbReference type="InterPro" id="IPR027640">
    <property type="entry name" value="Kinesin-like_fam"/>
</dbReference>
<keyword evidence="7" id="KW-0493">Microtubule</keyword>
<feature type="coiled-coil region" evidence="8">
    <location>
        <begin position="502"/>
        <end position="529"/>
    </location>
</feature>
<reference evidence="11" key="1">
    <citation type="submission" date="2021-01" db="EMBL/GenBank/DDBJ databases">
        <authorList>
            <person name="Corre E."/>
            <person name="Pelletier E."/>
            <person name="Niang G."/>
            <person name="Scheremetjew M."/>
            <person name="Finn R."/>
            <person name="Kale V."/>
            <person name="Holt S."/>
            <person name="Cochrane G."/>
            <person name="Meng A."/>
            <person name="Brown T."/>
            <person name="Cohen L."/>
        </authorList>
    </citation>
    <scope>NUCLEOTIDE SEQUENCE</scope>
    <source>
        <strain evidence="11">MM31A-1</strain>
    </source>
</reference>
<evidence type="ECO:0000313" key="11">
    <source>
        <dbReference type="EMBL" id="CAE0467425.1"/>
    </source>
</evidence>
<feature type="coiled-coil region" evidence="8">
    <location>
        <begin position="702"/>
        <end position="805"/>
    </location>
</feature>
<feature type="domain" description="Kinesin motor" evidence="10">
    <location>
        <begin position="6"/>
        <end position="367"/>
    </location>
</feature>
<feature type="binding site" evidence="6">
    <location>
        <begin position="91"/>
        <end position="98"/>
    </location>
    <ligand>
        <name>ATP</name>
        <dbReference type="ChEBI" id="CHEBI:30616"/>
    </ligand>
</feature>
<feature type="region of interest" description="Disordered" evidence="9">
    <location>
        <begin position="453"/>
        <end position="501"/>
    </location>
</feature>
<dbReference type="Pfam" id="PF00225">
    <property type="entry name" value="Kinesin"/>
    <property type="match status" value="1"/>
</dbReference>
<dbReference type="SUPFAM" id="SSF52540">
    <property type="entry name" value="P-loop containing nucleoside triphosphate hydrolases"/>
    <property type="match status" value="1"/>
</dbReference>
<keyword evidence="6 7" id="KW-0505">Motor protein</keyword>
<accession>A0A6S8VPZ9</accession>
<dbReference type="InterPro" id="IPR027417">
    <property type="entry name" value="P-loop_NTPase"/>
</dbReference>
<dbReference type="GO" id="GO:0005524">
    <property type="term" value="F:ATP binding"/>
    <property type="evidence" value="ECO:0007669"/>
    <property type="project" value="UniProtKB-UniRule"/>
</dbReference>
<dbReference type="PANTHER" id="PTHR47969">
    <property type="entry name" value="CHROMOSOME-ASSOCIATED KINESIN KIF4A-RELATED"/>
    <property type="match status" value="1"/>
</dbReference>
<dbReference type="GO" id="GO:0051231">
    <property type="term" value="P:spindle elongation"/>
    <property type="evidence" value="ECO:0007669"/>
    <property type="project" value="TreeGrafter"/>
</dbReference>
<sequence>MAGGDSIKVAVRCRPFLPFEAGNATVVKIMPPTQIRIEPTTMTSFDESRYLFTFDASYAMESTQPEFFKKSVSPLVDSCLEGYNATIIAYGQTGSGKTHTVLGQTNNTDLTLDPEVDPSEAGVIPRSLRALFQKLKKRQDEFKDDEKKKFTFDVQVQFLEVYGEDLRDLLQEDPYNSPKLSIRDGKKNVEPEVLNIKNVVVKNAEEALLCLTRGSLRRVTRATSMNSESSRSHAIMSVLIEQKMTHIVTSPEGKKVEEKSTRGSKFHFVDLAGSERIKRTNATGQGVKEGININKGLLVLGNVISALASSGAKGGFVPYRDSKLTRLLKGSLGGNHKTLMVACVSPSGSNTDESLNTLRYANRAKNIQNKAVINMDAGSKMISDLRAQIKAMATELLRVRGMVADGVVIDEDGAIFTQDVLTALAGGSEVDLKLDQPATKAVLKKLASASVASTTASTNAPTTASTPTSPSSSSKATSAASAKTSGSEEKKESSSADDSANLLKAKQEIKKLKRALEKSDDRVLESNRQLSWMKEELKVSKEEVLALAAIEKSSDGSDASGVSELTEGDFGELPRLSQETYETVKNIYEEKLMQMTFEMKEREDERDNIAMTLYRHESDSQRLFYVKNTLTEDLTKKEEQITNLKKELRDMGNITVISNGTPQVERQFRRLRGRVSKRPPKNANSTMSSYYNEKLNKIDRHIKLRQEECTNLGKELEKLEADSQIFTDLAKDLSDRLNAKDKEISEMKGQTKYQLNIEKDEEERDQLVAELERLNGDSQTFSALVKALTEERKTKLEHVEKYKKRHREMATSIGLTSPYKESDIGSGSGDDVDDDASVSSTWSLMSIDTVATSMSQSPSFSTGTMTKIDYDQKVSHLEANITKFEEERVFILNDLEKLEGDTHAFMELSSALQQKLKKKEEQIEFIKKDLDQFAEKLANQEKELSGLAASGNSDRKLRISESDELANLR</sequence>
<dbReference type="InterPro" id="IPR001752">
    <property type="entry name" value="Kinesin_motor_dom"/>
</dbReference>
<evidence type="ECO:0000256" key="2">
    <source>
        <dbReference type="ARBA" id="ARBA00022490"/>
    </source>
</evidence>
<proteinExistence type="inferred from homology"/>
<dbReference type="GO" id="GO:0008017">
    <property type="term" value="F:microtubule binding"/>
    <property type="evidence" value="ECO:0007669"/>
    <property type="project" value="InterPro"/>
</dbReference>